<evidence type="ECO:0000256" key="1">
    <source>
        <dbReference type="SAM" id="MobiDB-lite"/>
    </source>
</evidence>
<evidence type="ECO:0000313" key="4">
    <source>
        <dbReference type="Proteomes" id="UP000324705"/>
    </source>
</evidence>
<name>A0A9R0ZU69_TRITD</name>
<dbReference type="EMBL" id="LT934124">
    <property type="protein sequence ID" value="VAI84185.1"/>
    <property type="molecule type" value="Genomic_DNA"/>
</dbReference>
<keyword evidence="4" id="KW-1185">Reference proteome</keyword>
<dbReference type="AlphaFoldDB" id="A0A9R0ZU69"/>
<dbReference type="Proteomes" id="UP000324705">
    <property type="component" value="Chromosome 7B"/>
</dbReference>
<organism evidence="3 4">
    <name type="scientific">Triticum turgidum subsp. durum</name>
    <name type="common">Durum wheat</name>
    <name type="synonym">Triticum durum</name>
    <dbReference type="NCBI Taxonomy" id="4567"/>
    <lineage>
        <taxon>Eukaryota</taxon>
        <taxon>Viridiplantae</taxon>
        <taxon>Streptophyta</taxon>
        <taxon>Embryophyta</taxon>
        <taxon>Tracheophyta</taxon>
        <taxon>Spermatophyta</taxon>
        <taxon>Magnoliopsida</taxon>
        <taxon>Liliopsida</taxon>
        <taxon>Poales</taxon>
        <taxon>Poaceae</taxon>
        <taxon>BOP clade</taxon>
        <taxon>Pooideae</taxon>
        <taxon>Triticodae</taxon>
        <taxon>Triticeae</taxon>
        <taxon>Triticinae</taxon>
        <taxon>Triticum</taxon>
    </lineage>
</organism>
<dbReference type="InterPro" id="IPR005174">
    <property type="entry name" value="KIB1-4_b-propeller"/>
</dbReference>
<evidence type="ECO:0000313" key="3">
    <source>
        <dbReference type="EMBL" id="VAI84185.1"/>
    </source>
</evidence>
<reference evidence="3 4" key="1">
    <citation type="submission" date="2017-09" db="EMBL/GenBank/DDBJ databases">
        <authorList>
            <consortium name="International Durum Wheat Genome Sequencing Consortium (IDWGSC)"/>
            <person name="Milanesi L."/>
        </authorList>
    </citation>
    <scope>NUCLEOTIDE SEQUENCE [LARGE SCALE GENOMIC DNA]</scope>
    <source>
        <strain evidence="4">cv. Svevo</strain>
    </source>
</reference>
<dbReference type="OMA" id="IIRYCRI"/>
<sequence>MEMSTSFPLPCLAMVHGVGAEHQQPTATTLFSLAGARPLAGVALEEELKNKSVCPTPQGWVLVQHRDAAAAAATYLLDPRSSQRIDLPHLAIQQGLIPYCSCLLAGDPTAPGCPVLVVEPMATLLWCCRVGDGEWTRHDYDIGTLGDEHFVEKRVIAPIAACRGRFYFNAVPAETRVLELARPGSGAPAFSSVATEPAEADRFGRARVFMVGTDDDELYKVVLLHHGGSYDEARVLKMDLSERRWRPVEDLCGRAFFVAPMYFGASCAPTGGRVRQDCIYSLVGVARNTFRVFSLKDGTSEVRQLEEEEEEQPAPETVGKSRPCWVLPTHPTS</sequence>
<dbReference type="PANTHER" id="PTHR33127">
    <property type="entry name" value="TRANSMEMBRANE PROTEIN"/>
    <property type="match status" value="1"/>
</dbReference>
<feature type="domain" description="KIB1-4 beta-propeller" evidence="2">
    <location>
        <begin position="39"/>
        <end position="282"/>
    </location>
</feature>
<dbReference type="Pfam" id="PF03478">
    <property type="entry name" value="Beta-prop_KIB1-4"/>
    <property type="match status" value="1"/>
</dbReference>
<protein>
    <recommendedName>
        <fullName evidence="2">KIB1-4 beta-propeller domain-containing protein</fullName>
    </recommendedName>
</protein>
<gene>
    <name evidence="3" type="ORF">TRITD_7Bv1G031340</name>
</gene>
<dbReference type="Gramene" id="TRITD7Bv1G031340.1">
    <property type="protein sequence ID" value="TRITD7Bv1G031340.1"/>
    <property type="gene ID" value="TRITD7Bv1G031340"/>
</dbReference>
<proteinExistence type="predicted"/>
<accession>A0A9R0ZU69</accession>
<feature type="region of interest" description="Disordered" evidence="1">
    <location>
        <begin position="305"/>
        <end position="333"/>
    </location>
</feature>
<dbReference type="PANTHER" id="PTHR33127:SF52">
    <property type="entry name" value="DUF295 DOMAIN-CONTAINING PROTEIN"/>
    <property type="match status" value="1"/>
</dbReference>
<evidence type="ECO:0000259" key="2">
    <source>
        <dbReference type="Pfam" id="PF03478"/>
    </source>
</evidence>